<feature type="compositionally biased region" description="Polar residues" evidence="2">
    <location>
        <begin position="748"/>
        <end position="762"/>
    </location>
</feature>
<name>A0A7S1KPK5_9EUKA</name>
<dbReference type="AlphaFoldDB" id="A0A7S1KPK5"/>
<feature type="domain" description="EF-hand" evidence="3">
    <location>
        <begin position="313"/>
        <end position="348"/>
    </location>
</feature>
<feature type="region of interest" description="Disordered" evidence="2">
    <location>
        <begin position="410"/>
        <end position="440"/>
    </location>
</feature>
<keyword evidence="1" id="KW-0106">Calcium</keyword>
<feature type="region of interest" description="Disordered" evidence="2">
    <location>
        <begin position="1"/>
        <end position="23"/>
    </location>
</feature>
<evidence type="ECO:0000259" key="3">
    <source>
        <dbReference type="PROSITE" id="PS50222"/>
    </source>
</evidence>
<dbReference type="InterPro" id="IPR011992">
    <property type="entry name" value="EF-hand-dom_pair"/>
</dbReference>
<feature type="compositionally biased region" description="Polar residues" evidence="2">
    <location>
        <begin position="515"/>
        <end position="531"/>
    </location>
</feature>
<feature type="region of interest" description="Disordered" evidence="2">
    <location>
        <begin position="94"/>
        <end position="113"/>
    </location>
</feature>
<protein>
    <recommendedName>
        <fullName evidence="3">EF-hand domain-containing protein</fullName>
    </recommendedName>
</protein>
<dbReference type="PROSITE" id="PS50222">
    <property type="entry name" value="EF_HAND_2"/>
    <property type="match status" value="1"/>
</dbReference>
<evidence type="ECO:0000256" key="2">
    <source>
        <dbReference type="SAM" id="MobiDB-lite"/>
    </source>
</evidence>
<dbReference type="SMART" id="SM00054">
    <property type="entry name" value="EFh"/>
    <property type="match status" value="1"/>
</dbReference>
<dbReference type="SUPFAM" id="SSF47473">
    <property type="entry name" value="EF-hand"/>
    <property type="match status" value="1"/>
</dbReference>
<reference evidence="4" key="1">
    <citation type="submission" date="2021-01" db="EMBL/GenBank/DDBJ databases">
        <authorList>
            <person name="Corre E."/>
            <person name="Pelletier E."/>
            <person name="Niang G."/>
            <person name="Scheremetjew M."/>
            <person name="Finn R."/>
            <person name="Kale V."/>
            <person name="Holt S."/>
            <person name="Cochrane G."/>
            <person name="Meng A."/>
            <person name="Brown T."/>
            <person name="Cohen L."/>
        </authorList>
    </citation>
    <scope>NUCLEOTIDE SEQUENCE</scope>
    <source>
        <strain evidence="4">WS</strain>
    </source>
</reference>
<feature type="compositionally biased region" description="Basic residues" evidence="2">
    <location>
        <begin position="537"/>
        <end position="552"/>
    </location>
</feature>
<feature type="region of interest" description="Disordered" evidence="2">
    <location>
        <begin position="745"/>
        <end position="776"/>
    </location>
</feature>
<dbReference type="PROSITE" id="PS00018">
    <property type="entry name" value="EF_HAND_1"/>
    <property type="match status" value="1"/>
</dbReference>
<accession>A0A7S1KPK5</accession>
<dbReference type="EMBL" id="HBGD01002594">
    <property type="protein sequence ID" value="CAD9078925.1"/>
    <property type="molecule type" value="Transcribed_RNA"/>
</dbReference>
<feature type="compositionally biased region" description="Low complexity" evidence="2">
    <location>
        <begin position="191"/>
        <end position="202"/>
    </location>
</feature>
<dbReference type="InterPro" id="IPR002048">
    <property type="entry name" value="EF_hand_dom"/>
</dbReference>
<feature type="region of interest" description="Disordered" evidence="2">
    <location>
        <begin position="170"/>
        <end position="202"/>
    </location>
</feature>
<feature type="region of interest" description="Disordered" evidence="2">
    <location>
        <begin position="514"/>
        <end position="587"/>
    </location>
</feature>
<dbReference type="GO" id="GO:0005509">
    <property type="term" value="F:calcium ion binding"/>
    <property type="evidence" value="ECO:0007669"/>
    <property type="project" value="InterPro"/>
</dbReference>
<dbReference type="InterPro" id="IPR018247">
    <property type="entry name" value="EF_Hand_1_Ca_BS"/>
</dbReference>
<organism evidence="4">
    <name type="scientific">Percolomonas cosmopolitus</name>
    <dbReference type="NCBI Taxonomy" id="63605"/>
    <lineage>
        <taxon>Eukaryota</taxon>
        <taxon>Discoba</taxon>
        <taxon>Heterolobosea</taxon>
        <taxon>Tetramitia</taxon>
        <taxon>Eutetramitia</taxon>
        <taxon>Percolomonadidae</taxon>
        <taxon>Percolomonas</taxon>
    </lineage>
</organism>
<feature type="compositionally biased region" description="Basic residues" evidence="2">
    <location>
        <begin position="411"/>
        <end position="425"/>
    </location>
</feature>
<feature type="compositionally biased region" description="Polar residues" evidence="2">
    <location>
        <begin position="1"/>
        <end position="20"/>
    </location>
</feature>
<sequence length="788" mass="92201">MTSTTSNNPFLSPISKNSSKYSRKSPKKHLSKFYLHWLNDLFAFTYESYSQLNDCIAYHVFFDFITRRGTPLHTIGFPERLEDLYAWGEVKAETNRDQAHDERPSIKDEQEDKLHVEKHSAEEAMRPKPNGIEKSVLEDSETSFNISVQAATPLPEEGEEISFAEINAQRKRKAGGQNGVSISMSVEGENTDSSTSGNSTNTTTFKVYPRIISMTQCQENALQLNAIVKNHHILLSSTVKEKQILENISKQEEQIHYVFLKFCHTYWKRYYKDLKIDDYRPRERIHEAWNISEENRKAYIEEERKFGRRKTVSDEEHFRKAFRMIDLNGNGELDLDEIQEFALSSNNGEDNQFNTPESVEALKVLMREAKGDAEFLTESRFVQYMKEQKQQQEEAERMEHLKKEARDLARIKTKKRQNRVARHQPKPNQPKQQNQPSQFVVSEEHDLHPMILHEEDFSFLRQVRLKSMIKERKKKSKHDQRLRRLTNLATPPNYSKYAEEHEIRYSFRPSIISEVPQTSRAPPKQNNIQEDASSHHEKPRKRRKKRNKKYRRTPPQEGNRLPSFSSPTLKGKSGGEKRRSTYEHEHRLRQGESIIAAALRESKVLNKNRKKASTAHRQDRYSFLEHPLSSPVHVRRRNSTKHVVKCKACGQHLEYHKRHNHLCDLSEMMQHRHRHSQPTTLSHYDPNNYIHRLWKRAAEERERFELDRELNGLAADDETEKLLQNYYNFPTIQKASLELEYPTRRKSSVSPIASNAARTSPSKGKKSPKEVSPYEAPLITNKAKVSLG</sequence>
<proteinExistence type="predicted"/>
<dbReference type="Gene3D" id="1.10.238.10">
    <property type="entry name" value="EF-hand"/>
    <property type="match status" value="1"/>
</dbReference>
<evidence type="ECO:0000313" key="4">
    <source>
        <dbReference type="EMBL" id="CAD9078925.1"/>
    </source>
</evidence>
<feature type="compositionally biased region" description="Basic and acidic residues" evidence="2">
    <location>
        <begin position="573"/>
        <end position="587"/>
    </location>
</feature>
<gene>
    <name evidence="4" type="ORF">PCOS0759_LOCUS2157</name>
</gene>
<evidence type="ECO:0000256" key="1">
    <source>
        <dbReference type="ARBA" id="ARBA00022837"/>
    </source>
</evidence>